<dbReference type="EMBL" id="JAOQJL010000039">
    <property type="protein sequence ID" value="MCU6766780.1"/>
    <property type="molecule type" value="Genomic_DNA"/>
</dbReference>
<dbReference type="GO" id="GO:0008233">
    <property type="term" value="F:peptidase activity"/>
    <property type="evidence" value="ECO:0007669"/>
    <property type="project" value="UniProtKB-KW"/>
</dbReference>
<organism evidence="1 2">
    <name type="scientific">Blautia ammoniilytica</name>
    <dbReference type="NCBI Taxonomy" id="2981782"/>
    <lineage>
        <taxon>Bacteria</taxon>
        <taxon>Bacillati</taxon>
        <taxon>Bacillota</taxon>
        <taxon>Clostridia</taxon>
        <taxon>Lachnospirales</taxon>
        <taxon>Lachnospiraceae</taxon>
        <taxon>Blautia</taxon>
    </lineage>
</organism>
<proteinExistence type="predicted"/>
<dbReference type="SUPFAM" id="SSF53163">
    <property type="entry name" value="HybD-like"/>
    <property type="match status" value="1"/>
</dbReference>
<reference evidence="1 2" key="1">
    <citation type="journal article" date="2021" name="ISME Commun">
        <title>Automated analysis of genomic sequences facilitates high-throughput and comprehensive description of bacteria.</title>
        <authorList>
            <person name="Hitch T.C.A."/>
        </authorList>
    </citation>
    <scope>NUCLEOTIDE SEQUENCE [LARGE SCALE GENOMIC DNA]</scope>
    <source>
        <strain evidence="1 2">Sanger_23</strain>
    </source>
</reference>
<dbReference type="InterPro" id="IPR023430">
    <property type="entry name" value="Pept_HybD-like_dom_sf"/>
</dbReference>
<dbReference type="NCBIfam" id="TIGR02841">
    <property type="entry name" value="spore_YyaC"/>
    <property type="match status" value="1"/>
</dbReference>
<keyword evidence="1" id="KW-0378">Hydrolase</keyword>
<dbReference type="InterPro" id="IPR009665">
    <property type="entry name" value="YyaC"/>
</dbReference>
<protein>
    <submittedName>
        <fullName evidence="1">Spore protease YyaC</fullName>
    </submittedName>
</protein>
<sequence>MAFYINGKGKNPSGEVAYLLKKFILHHTGKWSEIVFLCIGSDRATGDCLGPYVGWHLSQQKLPGVFVYGTLNAPVHALNLEQSLKHIQKHHSNALVIAIDASLGAKKHLGYITIGNGSLYPGAGVQKNLPPVGDIHITGIVNISGFLHPLTLQTTRLATVIDLAETITGAILEIFSEDHSYANSLICL</sequence>
<name>A0ABT2TX25_9FIRM</name>
<evidence type="ECO:0000313" key="1">
    <source>
        <dbReference type="EMBL" id="MCU6766780.1"/>
    </source>
</evidence>
<dbReference type="GO" id="GO:0006508">
    <property type="term" value="P:proteolysis"/>
    <property type="evidence" value="ECO:0007669"/>
    <property type="project" value="UniProtKB-KW"/>
</dbReference>
<evidence type="ECO:0000313" key="2">
    <source>
        <dbReference type="Proteomes" id="UP001652409"/>
    </source>
</evidence>
<dbReference type="RefSeq" id="WP_158422571.1">
    <property type="nucleotide sequence ID" value="NZ_JAOQJL010000039.1"/>
</dbReference>
<gene>
    <name evidence="1" type="primary">yyaC</name>
    <name evidence="1" type="ORF">OCV61_15455</name>
</gene>
<comment type="caution">
    <text evidence="1">The sequence shown here is derived from an EMBL/GenBank/DDBJ whole genome shotgun (WGS) entry which is preliminary data.</text>
</comment>
<keyword evidence="1" id="KW-0645">Protease</keyword>
<keyword evidence="2" id="KW-1185">Reference proteome</keyword>
<dbReference type="Pfam" id="PF06866">
    <property type="entry name" value="DUF1256"/>
    <property type="match status" value="1"/>
</dbReference>
<dbReference type="Proteomes" id="UP001652409">
    <property type="component" value="Unassembled WGS sequence"/>
</dbReference>
<accession>A0ABT2TX25</accession>